<evidence type="ECO:0000256" key="5">
    <source>
        <dbReference type="RuleBase" id="RU367124"/>
    </source>
</evidence>
<accession>A0A7G4WI07</accession>
<comment type="function">
    <text evidence="5">Effector that suppresses plant defense responses during pathogen infection.</text>
</comment>
<organism evidence="6">
    <name type="scientific">Phytophthora agathidicida</name>
    <dbReference type="NCBI Taxonomy" id="1642459"/>
    <lineage>
        <taxon>Eukaryota</taxon>
        <taxon>Sar</taxon>
        <taxon>Stramenopiles</taxon>
        <taxon>Oomycota</taxon>
        <taxon>Peronosporomycetes</taxon>
        <taxon>Peronosporales</taxon>
        <taxon>Peronosporaceae</taxon>
        <taxon>Phytophthora</taxon>
    </lineage>
</organism>
<comment type="similarity">
    <text evidence="2 5">Belongs to the RxLR effector family.</text>
</comment>
<proteinExistence type="inferred from homology"/>
<evidence type="ECO:0000313" key="6">
    <source>
        <dbReference type="EMBL" id="QMU24842.1"/>
    </source>
</evidence>
<evidence type="ECO:0000256" key="4">
    <source>
        <dbReference type="ARBA" id="ARBA00022729"/>
    </source>
</evidence>
<feature type="chain" id="PRO_5044988377" description="RxLR effector protein" evidence="5">
    <location>
        <begin position="21"/>
        <end position="250"/>
    </location>
</feature>
<keyword evidence="4 5" id="KW-0732">Signal</keyword>
<gene>
    <name evidence="6" type="primary">PaRXLR18</name>
</gene>
<dbReference type="AlphaFoldDB" id="A0A7G4WI07"/>
<comment type="subcellular location">
    <subcellularLocation>
        <location evidence="1 5">Secreted</location>
    </subcellularLocation>
</comment>
<keyword evidence="3 5" id="KW-0964">Secreted</keyword>
<dbReference type="EMBL" id="MT503118">
    <property type="protein sequence ID" value="QMU24842.1"/>
    <property type="molecule type" value="Genomic_DNA"/>
</dbReference>
<evidence type="ECO:0000256" key="1">
    <source>
        <dbReference type="ARBA" id="ARBA00004613"/>
    </source>
</evidence>
<dbReference type="InterPro" id="IPR031825">
    <property type="entry name" value="RXLR"/>
</dbReference>
<dbReference type="Pfam" id="PF16810">
    <property type="entry name" value="RXLR"/>
    <property type="match status" value="1"/>
</dbReference>
<evidence type="ECO:0000256" key="2">
    <source>
        <dbReference type="ARBA" id="ARBA00010400"/>
    </source>
</evidence>
<feature type="signal peptide" evidence="5">
    <location>
        <begin position="1"/>
        <end position="20"/>
    </location>
</feature>
<name>A0A7G4WI07_9STRA</name>
<evidence type="ECO:0000256" key="3">
    <source>
        <dbReference type="ARBA" id="ARBA00022525"/>
    </source>
</evidence>
<reference evidence="6" key="1">
    <citation type="journal article" date="2020" name="Mol. Plant">
        <title>Functional analysis of RXLR effectors from the New Zealand kauri dieback pathogen Phytophthora agathidicida.</title>
        <authorList>
            <person name="Guo Y."/>
            <person name="Dupont P.Y."/>
            <person name="Mesarich C.H."/>
            <person name="Yang B."/>
            <person name="McDougal R.L."/>
            <person name="Panda P."/>
            <person name="Dijkwel P."/>
            <person name="Studholme D.J."/>
            <person name="Sambles C."/>
            <person name="Win J."/>
            <person name="Wang Y."/>
            <person name="Williams N.M."/>
            <person name="Bradshaw R.E."/>
        </authorList>
    </citation>
    <scope>NUCLEOTIDE SEQUENCE</scope>
    <source>
        <strain evidence="6">3770</strain>
    </source>
</reference>
<comment type="domain">
    <text evidence="5">The RxLR-dEER motif acts to carry the protein into the host cell cytoplasm through binding to cell surface phosphatidylinositol-3-phosphate.</text>
</comment>
<sequence length="250" mass="28318">MRLSHLLVMTVAGFLASSGAFSAATDTTKLTKFPLSGHSVISSGGGRSLRLATEPKENEDVTEERIWTSVKLTFWECFGFSVKSVQKKLGMAGLEGEALKAHTNYPTLLKYADNIEKHWMRERAEGGFSTYSFWKKFGLDDITNLDGLTARRGTEGYRKYRRYVNEYDDNIESLTGSGYHKPSELIDKKASDMEKMARAQIWGERKRSDDHVREILGLVGKTGDKLTKSSNYKYYKYYLDVKRTTPLSTS</sequence>
<protein>
    <recommendedName>
        <fullName evidence="5">RxLR effector protein</fullName>
    </recommendedName>
</protein>